<dbReference type="SUPFAM" id="SSF55729">
    <property type="entry name" value="Acyl-CoA N-acyltransferases (Nat)"/>
    <property type="match status" value="1"/>
</dbReference>
<dbReference type="PANTHER" id="PTHR47237:SF2">
    <property type="entry name" value="BLL4206 PROTEIN"/>
    <property type="match status" value="1"/>
</dbReference>
<comment type="caution">
    <text evidence="2">The sequence shown here is derived from an EMBL/GenBank/DDBJ whole genome shotgun (WGS) entry which is preliminary data.</text>
</comment>
<dbReference type="EMBL" id="WEGJ01000001">
    <property type="protein sequence ID" value="MQY10224.1"/>
    <property type="molecule type" value="Genomic_DNA"/>
</dbReference>
<gene>
    <name evidence="2" type="ORF">SRB5_03310</name>
</gene>
<organism evidence="2 3">
    <name type="scientific">Streptomyces smaragdinus</name>
    <dbReference type="NCBI Taxonomy" id="2585196"/>
    <lineage>
        <taxon>Bacteria</taxon>
        <taxon>Bacillati</taxon>
        <taxon>Actinomycetota</taxon>
        <taxon>Actinomycetes</taxon>
        <taxon>Kitasatosporales</taxon>
        <taxon>Streptomycetaceae</taxon>
        <taxon>Streptomyces</taxon>
    </lineage>
</organism>
<feature type="domain" description="YitH/HolE acetyltransferase (GNAT)" evidence="1">
    <location>
        <begin position="63"/>
        <end position="178"/>
    </location>
</feature>
<proteinExistence type="predicted"/>
<dbReference type="InterPro" id="IPR052729">
    <property type="entry name" value="Acyl/Acetyltrans_Enzymes"/>
</dbReference>
<dbReference type="Pfam" id="PF18014">
    <property type="entry name" value="Acetyltransf_18"/>
    <property type="match status" value="1"/>
</dbReference>
<accession>A0A7K0CBS7</accession>
<protein>
    <recommendedName>
        <fullName evidence="1">YitH/HolE acetyltransferase (GNAT) domain-containing protein</fullName>
    </recommendedName>
</protein>
<reference evidence="2 3" key="1">
    <citation type="submission" date="2019-10" db="EMBL/GenBank/DDBJ databases">
        <title>Streptomyces smaragdinus sp. nov. and Streptomyces fabii sp. nov., isolated from the gut of fungus growing-termite Macrotermes natalensis.</title>
        <authorList>
            <person name="Schwitalla J."/>
            <person name="Benndorf R."/>
            <person name="Martin K."/>
            <person name="De Beer W."/>
            <person name="Kaster A.-K."/>
            <person name="Vollmers J."/>
            <person name="Poulsen M."/>
            <person name="Beemelmanns C."/>
        </authorList>
    </citation>
    <scope>NUCLEOTIDE SEQUENCE [LARGE SCALE GENOMIC DNA]</scope>
    <source>
        <strain evidence="2 3">RB5</strain>
    </source>
</reference>
<keyword evidence="3" id="KW-1185">Reference proteome</keyword>
<dbReference type="PANTHER" id="PTHR47237">
    <property type="entry name" value="SLL0310 PROTEIN"/>
    <property type="match status" value="1"/>
</dbReference>
<name>A0A7K0CBS7_9ACTN</name>
<dbReference type="Gene3D" id="3.40.630.90">
    <property type="match status" value="1"/>
</dbReference>
<dbReference type="AlphaFoldDB" id="A0A7K0CBS7"/>
<evidence type="ECO:0000313" key="3">
    <source>
        <dbReference type="Proteomes" id="UP000466345"/>
    </source>
</evidence>
<dbReference type="RefSeq" id="WP_153449563.1">
    <property type="nucleotide sequence ID" value="NZ_WEGJ01000001.1"/>
</dbReference>
<dbReference type="InterPro" id="IPR016181">
    <property type="entry name" value="Acyl_CoA_acyltransferase"/>
</dbReference>
<dbReference type="Proteomes" id="UP000466345">
    <property type="component" value="Unassembled WGS sequence"/>
</dbReference>
<dbReference type="InterPro" id="IPR041496">
    <property type="entry name" value="YitH/HolE_GNAT"/>
</dbReference>
<dbReference type="Gene3D" id="3.40.630.30">
    <property type="match status" value="1"/>
</dbReference>
<evidence type="ECO:0000259" key="1">
    <source>
        <dbReference type="Pfam" id="PF18014"/>
    </source>
</evidence>
<sequence>MERLLERAGRAQVTLVATKAGRPLYEKLGFGATATNTMYVGHPTSVTPDGRSRAATTGDLPGILELDQRAMGVDRAALLVRLFDYTERLYVVERADRVVAYGGAWRGSDKVIVGPLIAERTDDALALLDDLAASVRGSFRLEAHSERPHLVRWAVAHGLREQAVITPMALRDEPLPGERGLWHLPLSVAVN</sequence>
<dbReference type="OrthoDB" id="510731at2"/>
<evidence type="ECO:0000313" key="2">
    <source>
        <dbReference type="EMBL" id="MQY10224.1"/>
    </source>
</evidence>